<proteinExistence type="inferred from homology"/>
<gene>
    <name evidence="5" type="ORF">HMPREF0083_04137</name>
</gene>
<dbReference type="EMBL" id="AWSJ01000249">
    <property type="protein sequence ID" value="ERI07784.1"/>
    <property type="molecule type" value="Genomic_DNA"/>
</dbReference>
<keyword evidence="3" id="KW-0812">Transmembrane</keyword>
<dbReference type="Proteomes" id="UP000016511">
    <property type="component" value="Unassembled WGS sequence"/>
</dbReference>
<evidence type="ECO:0000313" key="5">
    <source>
        <dbReference type="EMBL" id="ERI07784.1"/>
    </source>
</evidence>
<dbReference type="AlphaFoldDB" id="U1WGV7"/>
<dbReference type="PATRIC" id="fig|649747.3.peg.3751"/>
<evidence type="ECO:0000256" key="1">
    <source>
        <dbReference type="ARBA" id="ARBA00004127"/>
    </source>
</evidence>
<keyword evidence="3" id="KW-1133">Transmembrane helix</keyword>
<dbReference type="InterPro" id="IPR000620">
    <property type="entry name" value="EamA_dom"/>
</dbReference>
<reference evidence="5 6" key="1">
    <citation type="submission" date="2013-08" db="EMBL/GenBank/DDBJ databases">
        <authorList>
            <person name="Weinstock G."/>
            <person name="Sodergren E."/>
            <person name="Wylie T."/>
            <person name="Fulton L."/>
            <person name="Fulton R."/>
            <person name="Fronick C."/>
            <person name="O'Laughlin M."/>
            <person name="Godfrey J."/>
            <person name="Miner T."/>
            <person name="Herter B."/>
            <person name="Appelbaum E."/>
            <person name="Cordes M."/>
            <person name="Lek S."/>
            <person name="Wollam A."/>
            <person name="Pepin K.H."/>
            <person name="Palsikar V.B."/>
            <person name="Mitreva M."/>
            <person name="Wilson R.K."/>
        </authorList>
    </citation>
    <scope>NUCLEOTIDE SEQUENCE [LARGE SCALE GENOMIC DNA]</scope>
    <source>
        <strain evidence="5 6">ATCC 12856</strain>
    </source>
</reference>
<keyword evidence="3" id="KW-0472">Membrane</keyword>
<dbReference type="SUPFAM" id="SSF103481">
    <property type="entry name" value="Multidrug resistance efflux transporter EmrE"/>
    <property type="match status" value="1"/>
</dbReference>
<evidence type="ECO:0000259" key="4">
    <source>
        <dbReference type="Pfam" id="PF00892"/>
    </source>
</evidence>
<comment type="caution">
    <text evidence="5">The sequence shown here is derived from an EMBL/GenBank/DDBJ whole genome shotgun (WGS) entry which is preliminary data.</text>
</comment>
<keyword evidence="6" id="KW-1185">Reference proteome</keyword>
<comment type="subcellular location">
    <subcellularLocation>
        <location evidence="1">Endomembrane system</location>
        <topology evidence="1">Multi-pass membrane protein</topology>
    </subcellularLocation>
</comment>
<evidence type="ECO:0000256" key="2">
    <source>
        <dbReference type="ARBA" id="ARBA00007362"/>
    </source>
</evidence>
<dbReference type="HOGENOM" id="CLU_2676624_0_0_9"/>
<dbReference type="InterPro" id="IPR037185">
    <property type="entry name" value="EmrE-like"/>
</dbReference>
<evidence type="ECO:0000313" key="6">
    <source>
        <dbReference type="Proteomes" id="UP000016511"/>
    </source>
</evidence>
<dbReference type="RefSeq" id="WP_021623346.1">
    <property type="nucleotide sequence ID" value="NZ_KE952857.1"/>
</dbReference>
<dbReference type="eggNOG" id="COG0697">
    <property type="taxonomic scope" value="Bacteria"/>
</dbReference>
<feature type="domain" description="EamA" evidence="4">
    <location>
        <begin position="14"/>
        <end position="55"/>
    </location>
</feature>
<dbReference type="GO" id="GO:0016020">
    <property type="term" value="C:membrane"/>
    <property type="evidence" value="ECO:0007669"/>
    <property type="project" value="InterPro"/>
</dbReference>
<dbReference type="Pfam" id="PF00892">
    <property type="entry name" value="EamA"/>
    <property type="match status" value="1"/>
</dbReference>
<dbReference type="STRING" id="649747.HMPREF0083_04137"/>
<dbReference type="GeneID" id="92840635"/>
<sequence length="74" mass="8422">SRLEVGDFFRRKVKTSIYIYIVPVITVVTSIIVLHEEMTWLAAFGTILTLTGLFISESKINLKNKGEWANGYTK</sequence>
<organism evidence="5 6">
    <name type="scientific">Aneurinibacillus aneurinilyticus ATCC 12856</name>
    <dbReference type="NCBI Taxonomy" id="649747"/>
    <lineage>
        <taxon>Bacteria</taxon>
        <taxon>Bacillati</taxon>
        <taxon>Bacillota</taxon>
        <taxon>Bacilli</taxon>
        <taxon>Bacillales</taxon>
        <taxon>Paenibacillaceae</taxon>
        <taxon>Aneurinibacillus group</taxon>
        <taxon>Aneurinibacillus</taxon>
    </lineage>
</organism>
<accession>U1WGV7</accession>
<evidence type="ECO:0000256" key="3">
    <source>
        <dbReference type="SAM" id="Phobius"/>
    </source>
</evidence>
<comment type="similarity">
    <text evidence="2">Belongs to the EamA transporter family.</text>
</comment>
<protein>
    <recommendedName>
        <fullName evidence="4">EamA domain-containing protein</fullName>
    </recommendedName>
</protein>
<feature type="non-terminal residue" evidence="5">
    <location>
        <position position="1"/>
    </location>
</feature>
<feature type="transmembrane region" description="Helical" evidence="3">
    <location>
        <begin position="40"/>
        <end position="56"/>
    </location>
</feature>
<name>U1WGV7_ANEAE</name>
<feature type="transmembrane region" description="Helical" evidence="3">
    <location>
        <begin position="17"/>
        <end position="34"/>
    </location>
</feature>